<keyword evidence="2" id="KW-1185">Reference proteome</keyword>
<dbReference type="Proteomes" id="UP000692954">
    <property type="component" value="Unassembled WGS sequence"/>
</dbReference>
<protein>
    <submittedName>
        <fullName evidence="1">Uncharacterized protein</fullName>
    </submittedName>
</protein>
<dbReference type="AlphaFoldDB" id="A0A8S1RR75"/>
<gene>
    <name evidence="1" type="ORF">PSON_ATCC_30995.1.T2010027</name>
</gene>
<proteinExistence type="predicted"/>
<evidence type="ECO:0000313" key="1">
    <source>
        <dbReference type="EMBL" id="CAD8128964.1"/>
    </source>
</evidence>
<sequence>MNYNIQKFAFQIPFFNVKVQIQQSIKIRLGKNEKNQVLNFPFNQISHENTFSQIICKEMIGIRAGKIEQNIQIKPLVICVIATVLLAKIILLNKAYCSVFFIQKQTQVISKNSGLYYGLILKLNLAQISNQAYISFSIVQEYIFVILEKKLQFFQNSIKVFKLIINTDLILFIKLELFFSDSGKGIDCLILENLFIIILSKNLPPNLKELDIKDKTNELYFGWKNILKEIKDFAYPQDLQIFLEIQTVDKCFFNFLHNKIVLMKILSHIQQSLNYQKEKTERKKADNKSKPLVVDNRFFQKAGTLKQIVNFYTFKFKHILQMNSTKRSDNIQQINFQ</sequence>
<organism evidence="1 2">
    <name type="scientific">Paramecium sonneborni</name>
    <dbReference type="NCBI Taxonomy" id="65129"/>
    <lineage>
        <taxon>Eukaryota</taxon>
        <taxon>Sar</taxon>
        <taxon>Alveolata</taxon>
        <taxon>Ciliophora</taxon>
        <taxon>Intramacronucleata</taxon>
        <taxon>Oligohymenophorea</taxon>
        <taxon>Peniculida</taxon>
        <taxon>Parameciidae</taxon>
        <taxon>Paramecium</taxon>
    </lineage>
</organism>
<name>A0A8S1RR75_9CILI</name>
<dbReference type="EMBL" id="CAJJDN010000201">
    <property type="protein sequence ID" value="CAD8128964.1"/>
    <property type="molecule type" value="Genomic_DNA"/>
</dbReference>
<reference evidence="1" key="1">
    <citation type="submission" date="2021-01" db="EMBL/GenBank/DDBJ databases">
        <authorList>
            <consortium name="Genoscope - CEA"/>
            <person name="William W."/>
        </authorList>
    </citation>
    <scope>NUCLEOTIDE SEQUENCE</scope>
</reference>
<comment type="caution">
    <text evidence="1">The sequence shown here is derived from an EMBL/GenBank/DDBJ whole genome shotgun (WGS) entry which is preliminary data.</text>
</comment>
<accession>A0A8S1RR75</accession>
<evidence type="ECO:0000313" key="2">
    <source>
        <dbReference type="Proteomes" id="UP000692954"/>
    </source>
</evidence>